<keyword evidence="2" id="KW-0812">Transmembrane</keyword>
<dbReference type="AlphaFoldDB" id="A0AAE0I748"/>
<feature type="region of interest" description="Disordered" evidence="1">
    <location>
        <begin position="44"/>
        <end position="63"/>
    </location>
</feature>
<feature type="transmembrane region" description="Helical" evidence="2">
    <location>
        <begin position="70"/>
        <end position="97"/>
    </location>
</feature>
<comment type="caution">
    <text evidence="3">The sequence shown here is derived from an EMBL/GenBank/DDBJ whole genome shotgun (WGS) entry which is preliminary data.</text>
</comment>
<evidence type="ECO:0000313" key="3">
    <source>
        <dbReference type="EMBL" id="KAK3319763.1"/>
    </source>
</evidence>
<keyword evidence="2" id="KW-0472">Membrane</keyword>
<accession>A0AAE0I748</accession>
<evidence type="ECO:0000256" key="2">
    <source>
        <dbReference type="SAM" id="Phobius"/>
    </source>
</evidence>
<evidence type="ECO:0000256" key="1">
    <source>
        <dbReference type="SAM" id="MobiDB-lite"/>
    </source>
</evidence>
<dbReference type="InterPro" id="IPR053008">
    <property type="entry name" value="Phomopsin_biosynth_assoc"/>
</dbReference>
<keyword evidence="4" id="KW-1185">Reference proteome</keyword>
<gene>
    <name evidence="3" type="ORF">B0T19DRAFT_404324</name>
</gene>
<dbReference type="PANTHER" id="PTHR35896:SF3">
    <property type="entry name" value="MAJOR FACILITATOR SUPERFAMILY TRANSPORTER"/>
    <property type="match status" value="1"/>
</dbReference>
<reference evidence="3" key="1">
    <citation type="journal article" date="2023" name="Mol. Phylogenet. Evol.">
        <title>Genome-scale phylogeny and comparative genomics of the fungal order Sordariales.</title>
        <authorList>
            <person name="Hensen N."/>
            <person name="Bonometti L."/>
            <person name="Westerberg I."/>
            <person name="Brannstrom I.O."/>
            <person name="Guillou S."/>
            <person name="Cros-Aarteil S."/>
            <person name="Calhoun S."/>
            <person name="Haridas S."/>
            <person name="Kuo A."/>
            <person name="Mondo S."/>
            <person name="Pangilinan J."/>
            <person name="Riley R."/>
            <person name="LaButti K."/>
            <person name="Andreopoulos B."/>
            <person name="Lipzen A."/>
            <person name="Chen C."/>
            <person name="Yan M."/>
            <person name="Daum C."/>
            <person name="Ng V."/>
            <person name="Clum A."/>
            <person name="Steindorff A."/>
            <person name="Ohm R.A."/>
            <person name="Martin F."/>
            <person name="Silar P."/>
            <person name="Natvig D.O."/>
            <person name="Lalanne C."/>
            <person name="Gautier V."/>
            <person name="Ament-Velasquez S.L."/>
            <person name="Kruys A."/>
            <person name="Hutchinson M.I."/>
            <person name="Powell A.J."/>
            <person name="Barry K."/>
            <person name="Miller A.N."/>
            <person name="Grigoriev I.V."/>
            <person name="Debuchy R."/>
            <person name="Gladieux P."/>
            <person name="Hiltunen Thoren M."/>
            <person name="Johannesson H."/>
        </authorList>
    </citation>
    <scope>NUCLEOTIDE SEQUENCE</scope>
    <source>
        <strain evidence="3">SMH4131-1</strain>
    </source>
</reference>
<reference evidence="3" key="2">
    <citation type="submission" date="2023-06" db="EMBL/GenBank/DDBJ databases">
        <authorList>
            <consortium name="Lawrence Berkeley National Laboratory"/>
            <person name="Haridas S."/>
            <person name="Hensen N."/>
            <person name="Bonometti L."/>
            <person name="Westerberg I."/>
            <person name="Brannstrom I.O."/>
            <person name="Guillou S."/>
            <person name="Cros-Aarteil S."/>
            <person name="Calhoun S."/>
            <person name="Kuo A."/>
            <person name="Mondo S."/>
            <person name="Pangilinan J."/>
            <person name="Riley R."/>
            <person name="Labutti K."/>
            <person name="Andreopoulos B."/>
            <person name="Lipzen A."/>
            <person name="Chen C."/>
            <person name="Yanf M."/>
            <person name="Daum C."/>
            <person name="Ng V."/>
            <person name="Clum A."/>
            <person name="Steindorff A."/>
            <person name="Ohm R."/>
            <person name="Martin F."/>
            <person name="Silar P."/>
            <person name="Natvig D."/>
            <person name="Lalanne C."/>
            <person name="Gautier V."/>
            <person name="Ament-Velasquez S.L."/>
            <person name="Kruys A."/>
            <person name="Hutchinson M.I."/>
            <person name="Powell A.J."/>
            <person name="Barry K."/>
            <person name="Miller A.N."/>
            <person name="Grigoriev I.V."/>
            <person name="Debuchy R."/>
            <person name="Gladieux P."/>
            <person name="Thoren M.H."/>
            <person name="Johannesson H."/>
        </authorList>
    </citation>
    <scope>NUCLEOTIDE SEQUENCE</scope>
    <source>
        <strain evidence="3">SMH4131-1</strain>
    </source>
</reference>
<protein>
    <submittedName>
        <fullName evidence="3">Uncharacterized protein</fullName>
    </submittedName>
</protein>
<name>A0AAE0I748_9PEZI</name>
<dbReference type="Proteomes" id="UP001286456">
    <property type="component" value="Unassembled WGS sequence"/>
</dbReference>
<sequence>MDRLYQRPSSVFVVRRLAPSEKEYIAICDSSDEQAEPFLDEIDAEPVTPATGPPKHDSHNPKISRKPASLYAVSLPLALAVIITSLSLGLAISIGIIHTIPQNPPPTSLSTPYTYPEPPMPKIMHQPCGSTPEQARSKGCHFDVISFNWLPTQCYYAELSQSFDDMRAWEWFLDGNRTQPLTHAEIMTGEHTGLYVNWEYHVRHCTAMWKKMHRGLLGPAGTGAIDAYIGSVKYPDCGVLSWH</sequence>
<proteinExistence type="predicted"/>
<evidence type="ECO:0000313" key="4">
    <source>
        <dbReference type="Proteomes" id="UP001286456"/>
    </source>
</evidence>
<dbReference type="PANTHER" id="PTHR35896">
    <property type="entry name" value="IG-LIKE DOMAIN-CONTAINING PROTEIN"/>
    <property type="match status" value="1"/>
</dbReference>
<organism evidence="3 4">
    <name type="scientific">Cercophora scortea</name>
    <dbReference type="NCBI Taxonomy" id="314031"/>
    <lineage>
        <taxon>Eukaryota</taxon>
        <taxon>Fungi</taxon>
        <taxon>Dikarya</taxon>
        <taxon>Ascomycota</taxon>
        <taxon>Pezizomycotina</taxon>
        <taxon>Sordariomycetes</taxon>
        <taxon>Sordariomycetidae</taxon>
        <taxon>Sordariales</taxon>
        <taxon>Lasiosphaeriaceae</taxon>
        <taxon>Cercophora</taxon>
    </lineage>
</organism>
<keyword evidence="2" id="KW-1133">Transmembrane helix</keyword>
<dbReference type="EMBL" id="JAUEPO010000006">
    <property type="protein sequence ID" value="KAK3319763.1"/>
    <property type="molecule type" value="Genomic_DNA"/>
</dbReference>